<dbReference type="PANTHER" id="PTHR43102:SF2">
    <property type="entry name" value="GAF DOMAIN-CONTAINING PROTEIN"/>
    <property type="match status" value="1"/>
</dbReference>
<sequence>MFETSITPAEIERLAALKGYDILDSLPEKEYEDITKLASEICKTPISLISLVDDSRQWFKSNHGLAVKETPREFAFCTHTIQNPSQVFIVPDSREDERFAQNPLVTDDPNVIFYAGAPLIDSKGFGLGSLCVIDHIPRELTEQQLLALQILARHVVNLIELKSADKAMRAIQHALQERHAEVENLHNLISEHVSDVLHELKTDSEGNNDTPSSTFKPSFAISKLQATLDLLANS</sequence>
<dbReference type="InterPro" id="IPR029016">
    <property type="entry name" value="GAF-like_dom_sf"/>
</dbReference>
<accession>A0A5R9L650</accession>
<dbReference type="InterPro" id="IPR003018">
    <property type="entry name" value="GAF"/>
</dbReference>
<dbReference type="Proteomes" id="UP000306402">
    <property type="component" value="Unassembled WGS sequence"/>
</dbReference>
<evidence type="ECO:0000313" key="2">
    <source>
        <dbReference type="EMBL" id="TLV04036.1"/>
    </source>
</evidence>
<protein>
    <submittedName>
        <fullName evidence="2">GAF domain-containing protein</fullName>
    </submittedName>
</protein>
<dbReference type="OrthoDB" id="9811889at2"/>
<dbReference type="PANTHER" id="PTHR43102">
    <property type="entry name" value="SLR1143 PROTEIN"/>
    <property type="match status" value="1"/>
</dbReference>
<dbReference type="Gene3D" id="3.30.450.40">
    <property type="match status" value="1"/>
</dbReference>
<feature type="domain" description="GAF" evidence="1">
    <location>
        <begin position="26"/>
        <end position="169"/>
    </location>
</feature>
<dbReference type="Pfam" id="PF01590">
    <property type="entry name" value="GAF"/>
    <property type="match status" value="1"/>
</dbReference>
<dbReference type="AlphaFoldDB" id="A0A5R9L650"/>
<name>A0A5R9L650_9BACT</name>
<reference evidence="2 3" key="1">
    <citation type="submission" date="2019-05" db="EMBL/GenBank/DDBJ databases">
        <authorList>
            <person name="Qu J.-H."/>
        </authorList>
    </citation>
    <scope>NUCLEOTIDE SEQUENCE [LARGE SCALE GENOMIC DNA]</scope>
    <source>
        <strain evidence="2 3">T17</strain>
    </source>
</reference>
<comment type="caution">
    <text evidence="2">The sequence shown here is derived from an EMBL/GenBank/DDBJ whole genome shotgun (WGS) entry which is preliminary data.</text>
</comment>
<dbReference type="SUPFAM" id="SSF55781">
    <property type="entry name" value="GAF domain-like"/>
    <property type="match status" value="1"/>
</dbReference>
<gene>
    <name evidence="2" type="ORF">FEN17_02490</name>
</gene>
<proteinExistence type="predicted"/>
<evidence type="ECO:0000259" key="1">
    <source>
        <dbReference type="SMART" id="SM00065"/>
    </source>
</evidence>
<dbReference type="EMBL" id="VCEJ01000002">
    <property type="protein sequence ID" value="TLV04036.1"/>
    <property type="molecule type" value="Genomic_DNA"/>
</dbReference>
<keyword evidence="3" id="KW-1185">Reference proteome</keyword>
<evidence type="ECO:0000313" key="3">
    <source>
        <dbReference type="Proteomes" id="UP000306402"/>
    </source>
</evidence>
<dbReference type="SMART" id="SM00065">
    <property type="entry name" value="GAF"/>
    <property type="match status" value="1"/>
</dbReference>
<organism evidence="2 3">
    <name type="scientific">Dyadobacter luticola</name>
    <dbReference type="NCBI Taxonomy" id="1979387"/>
    <lineage>
        <taxon>Bacteria</taxon>
        <taxon>Pseudomonadati</taxon>
        <taxon>Bacteroidota</taxon>
        <taxon>Cytophagia</taxon>
        <taxon>Cytophagales</taxon>
        <taxon>Spirosomataceae</taxon>
        <taxon>Dyadobacter</taxon>
    </lineage>
</organism>